<dbReference type="NCBIfam" id="TIGR01662">
    <property type="entry name" value="HAD-SF-IIIA"/>
    <property type="match status" value="1"/>
</dbReference>
<protein>
    <submittedName>
        <fullName evidence="1">Uncharacterized protein AlNc14C162G7803</fullName>
    </submittedName>
</protein>
<dbReference type="InterPro" id="IPR036412">
    <property type="entry name" value="HAD-like_sf"/>
</dbReference>
<organism evidence="1">
    <name type="scientific">Albugo laibachii Nc14</name>
    <dbReference type="NCBI Taxonomy" id="890382"/>
    <lineage>
        <taxon>Eukaryota</taxon>
        <taxon>Sar</taxon>
        <taxon>Stramenopiles</taxon>
        <taxon>Oomycota</taxon>
        <taxon>Peronosporomycetes</taxon>
        <taxon>Albuginales</taxon>
        <taxon>Albuginaceae</taxon>
        <taxon>Albugo</taxon>
    </lineage>
</organism>
<dbReference type="AlphaFoldDB" id="F0WMW7"/>
<dbReference type="InterPro" id="IPR023214">
    <property type="entry name" value="HAD_sf"/>
</dbReference>
<dbReference type="InterPro" id="IPR006549">
    <property type="entry name" value="HAD-SF_hydro_IIIA"/>
</dbReference>
<sequence length="211" mass="24007">MRNVNLHGVHAFCRALFRDPALLLPHFSYKSFNDIPFQTLKRLGFRGLVIDKDNTLTVPHERTLRPEYQNAINECKRLFKIVIFSNSAGSSADTDFSEANQIESELQIPVLRHHTKKPHGINSIRAHFHPIPIQQLVMIGDRYSTDVLFGNLNGLLTIRTDQFTRKGERFGNVLLQQLEQKCIQRVLTRGVGPCAHPMAHPSILPVQLKAL</sequence>
<dbReference type="HOGENOM" id="CLU_056221_3_1_1"/>
<dbReference type="InterPro" id="IPR010021">
    <property type="entry name" value="PGPP1/Gep4"/>
</dbReference>
<dbReference type="Gene3D" id="3.40.50.1000">
    <property type="entry name" value="HAD superfamily/HAD-like"/>
    <property type="match status" value="1"/>
</dbReference>
<dbReference type="EMBL" id="FR824207">
    <property type="protein sequence ID" value="CCA22652.1"/>
    <property type="molecule type" value="Genomic_DNA"/>
</dbReference>
<dbReference type="SUPFAM" id="SSF56784">
    <property type="entry name" value="HAD-like"/>
    <property type="match status" value="1"/>
</dbReference>
<gene>
    <name evidence="1" type="primary">AlNc14C162G7803</name>
    <name evidence="1" type="ORF">ALNC14_087950</name>
</gene>
<reference evidence="1" key="1">
    <citation type="journal article" date="2011" name="PLoS Biol.">
        <title>Gene gain and loss during evolution of obligate parasitism in the white rust pathogen of Arabidopsis thaliana.</title>
        <authorList>
            <person name="Kemen E."/>
            <person name="Gardiner A."/>
            <person name="Schultz-Larsen T."/>
            <person name="Kemen A.C."/>
            <person name="Balmuth A.L."/>
            <person name="Robert-Seilaniantz A."/>
            <person name="Bailey K."/>
            <person name="Holub E."/>
            <person name="Studholme D.J."/>
            <person name="Maclean D."/>
            <person name="Jones J.D."/>
        </authorList>
    </citation>
    <scope>NUCLEOTIDE SEQUENCE</scope>
</reference>
<proteinExistence type="predicted"/>
<accession>F0WMW7</accession>
<reference evidence="1" key="2">
    <citation type="submission" date="2011-02" db="EMBL/GenBank/DDBJ databases">
        <authorList>
            <person name="MacLean D."/>
        </authorList>
    </citation>
    <scope>NUCLEOTIDE SEQUENCE</scope>
</reference>
<dbReference type="GO" id="GO:0008962">
    <property type="term" value="F:phosphatidylglycerophosphatase activity"/>
    <property type="evidence" value="ECO:0007669"/>
    <property type="project" value="InterPro"/>
</dbReference>
<evidence type="ECO:0000313" key="1">
    <source>
        <dbReference type="EMBL" id="CCA22652.1"/>
    </source>
</evidence>
<dbReference type="Pfam" id="PF09419">
    <property type="entry name" value="PGP_phosphatase"/>
    <property type="match status" value="1"/>
</dbReference>
<dbReference type="InterPro" id="IPR027706">
    <property type="entry name" value="PGP_Pase"/>
</dbReference>
<dbReference type="NCBIfam" id="TIGR01668">
    <property type="entry name" value="YqeG_hyp_ppase"/>
    <property type="match status" value="1"/>
</dbReference>
<name>F0WMW7_9STRA</name>